<dbReference type="InterPro" id="IPR011993">
    <property type="entry name" value="PH-like_dom_sf"/>
</dbReference>
<accession>A0A6J2YJ87</accession>
<organism evidence="2 3">
    <name type="scientific">Sitophilus oryzae</name>
    <name type="common">Rice weevil</name>
    <name type="synonym">Curculio oryzae</name>
    <dbReference type="NCBI Taxonomy" id="7048"/>
    <lineage>
        <taxon>Eukaryota</taxon>
        <taxon>Metazoa</taxon>
        <taxon>Ecdysozoa</taxon>
        <taxon>Arthropoda</taxon>
        <taxon>Hexapoda</taxon>
        <taxon>Insecta</taxon>
        <taxon>Pterygota</taxon>
        <taxon>Neoptera</taxon>
        <taxon>Endopterygota</taxon>
        <taxon>Coleoptera</taxon>
        <taxon>Polyphaga</taxon>
        <taxon>Cucujiformia</taxon>
        <taxon>Curculionidae</taxon>
        <taxon>Dryophthorinae</taxon>
        <taxon>Sitophilus</taxon>
    </lineage>
</organism>
<protein>
    <submittedName>
        <fullName evidence="3">Uncharacterized protein LOC115887831</fullName>
    </submittedName>
</protein>
<dbReference type="AlphaFoldDB" id="A0A6J2YJ87"/>
<sequence length="321" mass="36421">MLIATPYRDFDVRDRRPPKVISEVRKTYLNSAATNSRPKLSAELLVKCNTEKNWHHRRVQIRGGLLYVSSTPGEQTSTAMRLPLRHLSLQAGPQPNSIAICRGSNIVLTLQTVDKKSFDQWVKILAIELIRQTPLDAIKYLDILTLAECWTKTADPCPKDWNFNNITQTKTSPSISYDVPDSPSRSTRIPDWPESPAVSPVKSPSQSSENTEEVIETLLKKCQNVETYVPVKEKLFLFESLCKMGRKVRSSEDVSSRVDTTAITKRAKSCHDLSNIQTHIAVREICKYFEHRGGDEKDRSITEQKNIGGLRHLRFQKSVTT</sequence>
<dbReference type="SUPFAM" id="SSF50729">
    <property type="entry name" value="PH domain-like"/>
    <property type="match status" value="1"/>
</dbReference>
<dbReference type="Proteomes" id="UP000504635">
    <property type="component" value="Unplaced"/>
</dbReference>
<name>A0A6J2YJ87_SITOR</name>
<keyword evidence="2" id="KW-1185">Reference proteome</keyword>
<evidence type="ECO:0000313" key="3">
    <source>
        <dbReference type="RefSeq" id="XP_030763204.1"/>
    </source>
</evidence>
<feature type="region of interest" description="Disordered" evidence="1">
    <location>
        <begin position="172"/>
        <end position="209"/>
    </location>
</feature>
<dbReference type="RefSeq" id="XP_030763204.1">
    <property type="nucleotide sequence ID" value="XM_030907344.1"/>
</dbReference>
<dbReference type="InParanoid" id="A0A6J2YJ87"/>
<evidence type="ECO:0000313" key="2">
    <source>
        <dbReference type="Proteomes" id="UP000504635"/>
    </source>
</evidence>
<dbReference type="Gene3D" id="2.30.29.30">
    <property type="entry name" value="Pleckstrin-homology domain (PH domain)/Phosphotyrosine-binding domain (PTB)"/>
    <property type="match status" value="1"/>
</dbReference>
<dbReference type="GeneID" id="115887831"/>
<gene>
    <name evidence="3" type="primary">LOC115887831</name>
</gene>
<evidence type="ECO:0000256" key="1">
    <source>
        <dbReference type="SAM" id="MobiDB-lite"/>
    </source>
</evidence>
<dbReference type="OrthoDB" id="8189406at2759"/>
<reference evidence="3" key="1">
    <citation type="submission" date="2025-08" db="UniProtKB">
        <authorList>
            <consortium name="RefSeq"/>
        </authorList>
    </citation>
    <scope>IDENTIFICATION</scope>
</reference>
<dbReference type="CDD" id="cd00821">
    <property type="entry name" value="PH"/>
    <property type="match status" value="1"/>
</dbReference>
<dbReference type="KEGG" id="soy:115887831"/>
<proteinExistence type="predicted"/>